<proteinExistence type="predicted"/>
<dbReference type="Proteomes" id="UP000553632">
    <property type="component" value="Unassembled WGS sequence"/>
</dbReference>
<dbReference type="AlphaFoldDB" id="A0A7J6SMZ2"/>
<reference evidence="1 2" key="1">
    <citation type="submission" date="2020-04" db="EMBL/GenBank/DDBJ databases">
        <title>Perkinsus olseni comparative genomics.</title>
        <authorList>
            <person name="Bogema D.R."/>
        </authorList>
    </citation>
    <scope>NUCLEOTIDE SEQUENCE [LARGE SCALE GENOMIC DNA]</scope>
    <source>
        <strain evidence="1 2">ATCC PRA-207</strain>
    </source>
</reference>
<keyword evidence="2" id="KW-1185">Reference proteome</keyword>
<comment type="caution">
    <text evidence="1">The sequence shown here is derived from an EMBL/GenBank/DDBJ whole genome shotgun (WGS) entry which is preliminary data.</text>
</comment>
<evidence type="ECO:0000313" key="1">
    <source>
        <dbReference type="EMBL" id="KAF4734329.1"/>
    </source>
</evidence>
<accession>A0A7J6SMZ2</accession>
<gene>
    <name evidence="1" type="ORF">FOZ63_023118</name>
</gene>
<feature type="non-terminal residue" evidence="1">
    <location>
        <position position="1"/>
    </location>
</feature>
<feature type="non-terminal residue" evidence="1">
    <location>
        <position position="165"/>
    </location>
</feature>
<sequence length="165" mass="19217">CIECPIKANYTWDYYFAQLLDMRVRNFILGGNTVNRGSRIERIQRQFYPPWDRSGFMSLKHEVECRGGRVLADLGLFWFPSWRETFNKTAFLESVANFTKDYPVDGFILGFPVSSPLSWETDIIQSMRECFEAIKELRMVSGLRFSSEKWYRVRDAGLGGVADLN</sequence>
<name>A0A7J6SMZ2_PEROL</name>
<organism evidence="1 2">
    <name type="scientific">Perkinsus olseni</name>
    <name type="common">Perkinsus atlanticus</name>
    <dbReference type="NCBI Taxonomy" id="32597"/>
    <lineage>
        <taxon>Eukaryota</taxon>
        <taxon>Sar</taxon>
        <taxon>Alveolata</taxon>
        <taxon>Perkinsozoa</taxon>
        <taxon>Perkinsea</taxon>
        <taxon>Perkinsida</taxon>
        <taxon>Perkinsidae</taxon>
        <taxon>Perkinsus</taxon>
    </lineage>
</organism>
<dbReference type="EMBL" id="JABANO010016937">
    <property type="protein sequence ID" value="KAF4734329.1"/>
    <property type="molecule type" value="Genomic_DNA"/>
</dbReference>
<protein>
    <submittedName>
        <fullName evidence="1">Uncharacterized protein</fullName>
    </submittedName>
</protein>
<evidence type="ECO:0000313" key="2">
    <source>
        <dbReference type="Proteomes" id="UP000553632"/>
    </source>
</evidence>